<dbReference type="Gene3D" id="1.10.287.910">
    <property type="entry name" value="bacterial mercury transporter, merf"/>
    <property type="match status" value="1"/>
</dbReference>
<keyword evidence="1" id="KW-1133">Transmembrane helix</keyword>
<accession>A0A7Y0L1G7</accession>
<dbReference type="RefSeq" id="WP_169097014.1">
    <property type="nucleotide sequence ID" value="NZ_JABBVZ010000009.1"/>
</dbReference>
<dbReference type="EMBL" id="JABBVZ010000009">
    <property type="protein sequence ID" value="NMP21552.1"/>
    <property type="molecule type" value="Genomic_DNA"/>
</dbReference>
<comment type="caution">
    <text evidence="2">The sequence shown here is derived from an EMBL/GenBank/DDBJ whole genome shotgun (WGS) entry which is preliminary data.</text>
</comment>
<feature type="transmembrane region" description="Helical" evidence="1">
    <location>
        <begin position="28"/>
        <end position="52"/>
    </location>
</feature>
<proteinExistence type="predicted"/>
<keyword evidence="1" id="KW-0472">Membrane</keyword>
<keyword evidence="1" id="KW-0812">Transmembrane</keyword>
<reference evidence="2 3" key="1">
    <citation type="submission" date="2020-04" db="EMBL/GenBank/DDBJ databases">
        <authorList>
            <person name="Zhang R."/>
            <person name="Schippers A."/>
        </authorList>
    </citation>
    <scope>NUCLEOTIDE SEQUENCE [LARGE SCALE GENOMIC DNA]</scope>
    <source>
        <strain evidence="2 3">DSM 109850</strain>
    </source>
</reference>
<evidence type="ECO:0000313" key="2">
    <source>
        <dbReference type="EMBL" id="NMP21552.1"/>
    </source>
</evidence>
<feature type="transmembrane region" description="Helical" evidence="1">
    <location>
        <begin position="58"/>
        <end position="81"/>
    </location>
</feature>
<evidence type="ECO:0008006" key="4">
    <source>
        <dbReference type="Google" id="ProtNLM"/>
    </source>
</evidence>
<organism evidence="2 3">
    <name type="scientific">Sulfobacillus harzensis</name>
    <dbReference type="NCBI Taxonomy" id="2729629"/>
    <lineage>
        <taxon>Bacteria</taxon>
        <taxon>Bacillati</taxon>
        <taxon>Bacillota</taxon>
        <taxon>Clostridia</taxon>
        <taxon>Eubacteriales</taxon>
        <taxon>Clostridiales Family XVII. Incertae Sedis</taxon>
        <taxon>Sulfobacillus</taxon>
    </lineage>
</organism>
<name>A0A7Y0L1G7_9FIRM</name>
<dbReference type="AlphaFoldDB" id="A0A7Y0L1G7"/>
<protein>
    <recommendedName>
        <fullName evidence="4">Mercuric ion transport protein</fullName>
    </recommendedName>
</protein>
<evidence type="ECO:0000313" key="3">
    <source>
        <dbReference type="Proteomes" id="UP000533476"/>
    </source>
</evidence>
<dbReference type="Proteomes" id="UP000533476">
    <property type="component" value="Unassembled WGS sequence"/>
</dbReference>
<keyword evidence="3" id="KW-1185">Reference proteome</keyword>
<evidence type="ECO:0000256" key="1">
    <source>
        <dbReference type="SAM" id="Phobius"/>
    </source>
</evidence>
<gene>
    <name evidence="2" type="ORF">HIJ39_04160</name>
</gene>
<sequence>MMTNVQKAPAEEAGCPLDTMNQKKRAGWLWAVPIIGVVCCGAPVLLTVLGFTGVASLVGAWVASITVRIGLGVLMLGAMGWGYWRLRRAGSATCQPNLQAPGTGVPDER</sequence>